<keyword evidence="6" id="KW-0131">Cell cycle</keyword>
<reference evidence="9" key="2">
    <citation type="journal article" date="2023" name="IMA Fungus">
        <title>Comparative genomic study of the Penicillium genus elucidates a diverse pangenome and 15 lateral gene transfer events.</title>
        <authorList>
            <person name="Petersen C."/>
            <person name="Sorensen T."/>
            <person name="Nielsen M.R."/>
            <person name="Sondergaard T.E."/>
            <person name="Sorensen J.L."/>
            <person name="Fitzpatrick D.A."/>
            <person name="Frisvad J.C."/>
            <person name="Nielsen K.L."/>
        </authorList>
    </citation>
    <scope>NUCLEOTIDE SEQUENCE</scope>
    <source>
        <strain evidence="9">IBT 16125</strain>
    </source>
</reference>
<dbReference type="Pfam" id="PF12231">
    <property type="entry name" value="Rif1_N"/>
    <property type="match status" value="1"/>
</dbReference>
<dbReference type="Proteomes" id="UP001213681">
    <property type="component" value="Unassembled WGS sequence"/>
</dbReference>
<keyword evidence="5" id="KW-0539">Nucleus</keyword>
<evidence type="ECO:0000256" key="4">
    <source>
        <dbReference type="ARBA" id="ARBA00022895"/>
    </source>
</evidence>
<feature type="region of interest" description="Disordered" evidence="7">
    <location>
        <begin position="1"/>
        <end position="55"/>
    </location>
</feature>
<accession>A0AAD6CHA9</accession>
<evidence type="ECO:0000256" key="6">
    <source>
        <dbReference type="ARBA" id="ARBA00023306"/>
    </source>
</evidence>
<dbReference type="PANTHER" id="PTHR22928:SF3">
    <property type="entry name" value="TELOMERE-ASSOCIATED PROTEIN RIF1"/>
    <property type="match status" value="1"/>
</dbReference>
<feature type="compositionally biased region" description="Basic residues" evidence="7">
    <location>
        <begin position="1525"/>
        <end position="1537"/>
    </location>
</feature>
<evidence type="ECO:0000256" key="3">
    <source>
        <dbReference type="ARBA" id="ARBA00022454"/>
    </source>
</evidence>
<keyword evidence="10" id="KW-1185">Reference proteome</keyword>
<proteinExistence type="predicted"/>
<feature type="domain" description="Telomere-associated protein Rif1 N-terminal" evidence="8">
    <location>
        <begin position="111"/>
        <end position="484"/>
    </location>
</feature>
<protein>
    <recommendedName>
        <fullName evidence="8">Telomere-associated protein Rif1 N-terminal domain-containing protein</fullName>
    </recommendedName>
</protein>
<feature type="region of interest" description="Disordered" evidence="7">
    <location>
        <begin position="1166"/>
        <end position="1359"/>
    </location>
</feature>
<feature type="compositionally biased region" description="Polar residues" evidence="7">
    <location>
        <begin position="1292"/>
        <end position="1301"/>
    </location>
</feature>
<dbReference type="GeneID" id="81594338"/>
<dbReference type="RefSeq" id="XP_056771862.1">
    <property type="nucleotide sequence ID" value="XM_056904095.1"/>
</dbReference>
<evidence type="ECO:0000256" key="5">
    <source>
        <dbReference type="ARBA" id="ARBA00023242"/>
    </source>
</evidence>
<feature type="region of interest" description="Disordered" evidence="7">
    <location>
        <begin position="1052"/>
        <end position="1089"/>
    </location>
</feature>
<comment type="subcellular location">
    <subcellularLocation>
        <location evidence="2">Chromosome</location>
        <location evidence="2">Telomere</location>
    </subcellularLocation>
    <subcellularLocation>
        <location evidence="1">Nucleus</location>
    </subcellularLocation>
</comment>
<dbReference type="GO" id="GO:0000723">
    <property type="term" value="P:telomere maintenance"/>
    <property type="evidence" value="ECO:0007669"/>
    <property type="project" value="TreeGrafter"/>
</dbReference>
<feature type="compositionally biased region" description="Polar residues" evidence="7">
    <location>
        <begin position="1274"/>
        <end position="1283"/>
    </location>
</feature>
<feature type="compositionally biased region" description="Pro residues" evidence="7">
    <location>
        <begin position="9"/>
        <end position="18"/>
    </location>
</feature>
<dbReference type="EMBL" id="JAPVEA010000001">
    <property type="protein sequence ID" value="KAJ5465015.1"/>
    <property type="molecule type" value="Genomic_DNA"/>
</dbReference>
<comment type="caution">
    <text evidence="9">The sequence shown here is derived from an EMBL/GenBank/DDBJ whole genome shotgun (WGS) entry which is preliminary data.</text>
</comment>
<evidence type="ECO:0000313" key="10">
    <source>
        <dbReference type="Proteomes" id="UP001213681"/>
    </source>
</evidence>
<sequence>MVELLGPLPARPPTPPRPGFRIDQHDAQSPHILQTPGASSQTADASRAPPSSHGSKRVNFSPWLYTVIGEVRPYKSILKETSSPIPVWSPNVNKYTTESFDMLLESVVQQLAGESVSSRLDAYINFFGALRTYDGLVGGKEIGEKLGLITDFIQRDVTRDLVNGTPLDTSLANQALKLTAAFIWQPEISTQLSDDFKVFLVDHAITSLQETKGAKSVLTHYLSILSTQNFSPKIMTTTRVTRLLTALQDLTKHVTGKAISYHRLSIYQRLLSQSKSTFLSQSSLWIEHLVFGLLHSHKDTRTRAISLGFQISVAAGPTPALSNNLRVLFDRPLEGDRKLVTEVRERMSRMVGNIETGMHVPQIWSIVVLLLRSKKWSLDQWEHFREWVLVLQKCFNCSEPAIKAQAIAGWNRFIYAMSPNESTSRSILKMLGKPVFSQFERKRSDRAASPPSQLALSSYNHLLYYAFRPSLPYHHVDTIWEEYVAAPAASTFSAFPALSDSAALVLANLLWCPQAKIWTETRITDNAKMEVEELPSVEPRWVRSKISSVLGVFESLLKSSVWNQEQIEKSNIALAWNGMASALSLASNKEITPSGESMQAVASVLSLLHRLWATGPSSLNATGEQGEESFFERFQFLSTTMILSLGGVPFTEKLMLKIGDGAFQTSNTPTHRPSASGSNLDSPILHLLRTISKGSVISSPTPSFTKLVDGLITASCNGRISRGSRLELLHQCSELSFTEMRSSSSLPHLLEAVWEGAARAAADALQSFPLESARERDGSVSRDYEIITKILAAGVSFPGTSQEWSRLLDAYVRVVRTEKGDRVLTGLVVEPIAESLSSISVHDTYLPTNALLGHCLSIPFAPEAGLGIDNPVSQQVAPPGFPHTLLKTIGRSLDLGYHSIDASHTTHLSAFIESLTSFLGSGTPSFRSQALETLQAPLALWIQDTECKVDVTRGVDSRAITACRSLSSAVLNILQTAVVDELPSLQKFATVICAGLESPHISRAKRFVDFWKSTKTASDTLIASTPMGQALSTATARLSALVQLPQTAVQEAKSVTSSSPKLPNQRVNRSNPTKSIENSNIAFNSSPIIGTNTPALPDPTELGEPQLPTNAEAAAPEVPAAFQKSRHEMFRMIESIRSSSPANTPGKLGFDTPVHLRRLHAQSGIPLTPTLAPTENEEGFIGSSPTPATRDLTPATNLEAPGGKFEDITMDDAADLPSSPPEFTSRSPSPKKMSSSSRRARRRKLLQSSVADEAKKKALTPQVDERPPSRRTRSALTQSTENDPNVDAVPALTTQSDTPAKTTDKLSAPHSAKSKSSSKKRKRKGSSKSATGTPQVPSTPVAVEYFVDSSSEDVESQIASQLEQDLELAVDMIGNGHLQSAPVAELSQPATKKRKREEDNVQSTSQDRRRSTRLSTTKDLGITEVDETHAAQSQGATISQPSQDVSSSNLSPTITRRSTRSSQKKEDELVIADSLPNTQVPETIQEDPTNDPEPSQRPNKRSRKSLRLEDQPAAPVEEQSSTRSKSSRSSRSRKSRPSRKEAETQPRAPQEQQSEVEAATVEPELVPSSNDVQGRGPESVALHGPVESHIPLVSTEEATDSQMTDVVPSTAPVPDGSNIQQNMDVDMVPDQPSATVAGLVLDVATAEIQTEPVPPNLEPDFSEAGISRSLTKLLAEIKSAKLGPNALREVDDLLFNIRVEAHEASRRHSNSA</sequence>
<dbReference type="PANTHER" id="PTHR22928">
    <property type="entry name" value="TELOMERE-ASSOCIATED PROTEIN RIF1"/>
    <property type="match status" value="1"/>
</dbReference>
<dbReference type="GO" id="GO:0140445">
    <property type="term" value="C:chromosome, telomeric repeat region"/>
    <property type="evidence" value="ECO:0007669"/>
    <property type="project" value="TreeGrafter"/>
</dbReference>
<evidence type="ECO:0000313" key="9">
    <source>
        <dbReference type="EMBL" id="KAJ5465015.1"/>
    </source>
</evidence>
<evidence type="ECO:0000259" key="8">
    <source>
        <dbReference type="Pfam" id="PF12231"/>
    </source>
</evidence>
<evidence type="ECO:0000256" key="1">
    <source>
        <dbReference type="ARBA" id="ARBA00004123"/>
    </source>
</evidence>
<feature type="compositionally biased region" description="Low complexity" evidence="7">
    <location>
        <begin position="1225"/>
        <end position="1237"/>
    </location>
</feature>
<feature type="region of interest" description="Disordered" evidence="7">
    <location>
        <begin position="1378"/>
        <end position="1625"/>
    </location>
</feature>
<dbReference type="GO" id="GO:0005634">
    <property type="term" value="C:nucleus"/>
    <property type="evidence" value="ECO:0007669"/>
    <property type="project" value="UniProtKB-SubCell"/>
</dbReference>
<gene>
    <name evidence="9" type="ORF">N7458_000701</name>
</gene>
<evidence type="ECO:0000256" key="7">
    <source>
        <dbReference type="SAM" id="MobiDB-lite"/>
    </source>
</evidence>
<dbReference type="InterPro" id="IPR022031">
    <property type="entry name" value="Rif1_N"/>
</dbReference>
<organism evidence="9 10">
    <name type="scientific">Penicillium daleae</name>
    <dbReference type="NCBI Taxonomy" id="63821"/>
    <lineage>
        <taxon>Eukaryota</taxon>
        <taxon>Fungi</taxon>
        <taxon>Dikarya</taxon>
        <taxon>Ascomycota</taxon>
        <taxon>Pezizomycotina</taxon>
        <taxon>Eurotiomycetes</taxon>
        <taxon>Eurotiomycetidae</taxon>
        <taxon>Eurotiales</taxon>
        <taxon>Aspergillaceae</taxon>
        <taxon>Penicillium</taxon>
    </lineage>
</organism>
<keyword evidence="4" id="KW-0779">Telomere</keyword>
<evidence type="ECO:0000256" key="2">
    <source>
        <dbReference type="ARBA" id="ARBA00004574"/>
    </source>
</evidence>
<feature type="compositionally biased region" description="Polar residues" evidence="7">
    <location>
        <begin position="1430"/>
        <end position="1452"/>
    </location>
</feature>
<keyword evidence="3" id="KW-0158">Chromosome</keyword>
<feature type="compositionally biased region" description="Basic residues" evidence="7">
    <location>
        <begin position="1312"/>
        <end position="1326"/>
    </location>
</feature>
<name>A0AAD6CHA9_9EURO</name>
<reference evidence="9" key="1">
    <citation type="submission" date="2022-12" db="EMBL/GenBank/DDBJ databases">
        <authorList>
            <person name="Petersen C."/>
        </authorList>
    </citation>
    <scope>NUCLEOTIDE SEQUENCE</scope>
    <source>
        <strain evidence="9">IBT 16125</strain>
    </source>
</reference>